<dbReference type="InterPro" id="IPR013830">
    <property type="entry name" value="SGNH_hydro"/>
</dbReference>
<evidence type="ECO:0000256" key="1">
    <source>
        <dbReference type="SAM" id="Phobius"/>
    </source>
</evidence>
<dbReference type="CDD" id="cd00229">
    <property type="entry name" value="SGNH_hydrolase"/>
    <property type="match status" value="1"/>
</dbReference>
<sequence length="306" mass="32349">MIERMGKRRRRRYGGPNQGARLTALIAVAVVGVLVVVLAAMALNRETDVPTAAGYTPKPQPTPVDRSWPTAVFIGDSYTVGAGGAKGGFVKTVARSQKWAAVNLGRGGTGYTDNPTQTQENAKNACGRDYCESFREIIPLALKESPDIVVVSGGRVNSKTTPATVDSAVQDVFASIREALPNARIIAISPLWDSREPPEGLQAVARSVKEHVEAVGGEYLDVGQPLGGHPEMVAADLVHPNDDGYSAIASAVVAALGGRGLSRQHRPGRLHGGDMRRPLALGEHLWPDVDLRDVGRSGLGAARSDL</sequence>
<comment type="caution">
    <text evidence="3">The sequence shown here is derived from an EMBL/GenBank/DDBJ whole genome shotgun (WGS) entry which is preliminary data.</text>
</comment>
<name>A0ABT6ZAS7_9MICO</name>
<dbReference type="InterPro" id="IPR051532">
    <property type="entry name" value="Ester_Hydrolysis_Enzymes"/>
</dbReference>
<proteinExistence type="predicted"/>
<dbReference type="Pfam" id="PF13472">
    <property type="entry name" value="Lipase_GDSL_2"/>
    <property type="match status" value="1"/>
</dbReference>
<dbReference type="InterPro" id="IPR036514">
    <property type="entry name" value="SGNH_hydro_sf"/>
</dbReference>
<dbReference type="EC" id="3.1.-.-" evidence="3"/>
<feature type="transmembrane region" description="Helical" evidence="1">
    <location>
        <begin position="21"/>
        <end position="43"/>
    </location>
</feature>
<dbReference type="RefSeq" id="WP_283714546.1">
    <property type="nucleotide sequence ID" value="NZ_JASJND010000001.1"/>
</dbReference>
<evidence type="ECO:0000313" key="4">
    <source>
        <dbReference type="Proteomes" id="UP001321481"/>
    </source>
</evidence>
<organism evidence="3 4">
    <name type="scientific">Microbacterium dauci</name>
    <dbReference type="NCBI Taxonomy" id="3048008"/>
    <lineage>
        <taxon>Bacteria</taxon>
        <taxon>Bacillati</taxon>
        <taxon>Actinomycetota</taxon>
        <taxon>Actinomycetes</taxon>
        <taxon>Micrococcales</taxon>
        <taxon>Microbacteriaceae</taxon>
        <taxon>Microbacterium</taxon>
    </lineage>
</organism>
<dbReference type="SUPFAM" id="SSF52266">
    <property type="entry name" value="SGNH hydrolase"/>
    <property type="match status" value="1"/>
</dbReference>
<dbReference type="GO" id="GO:0016787">
    <property type="term" value="F:hydrolase activity"/>
    <property type="evidence" value="ECO:0007669"/>
    <property type="project" value="UniProtKB-KW"/>
</dbReference>
<keyword evidence="1" id="KW-0472">Membrane</keyword>
<gene>
    <name evidence="3" type="ORF">QNI14_02175</name>
</gene>
<dbReference type="Gene3D" id="3.40.50.1110">
    <property type="entry name" value="SGNH hydrolase"/>
    <property type="match status" value="1"/>
</dbReference>
<keyword evidence="3" id="KW-0378">Hydrolase</keyword>
<keyword evidence="1" id="KW-0812">Transmembrane</keyword>
<evidence type="ECO:0000313" key="3">
    <source>
        <dbReference type="EMBL" id="MDJ1113255.1"/>
    </source>
</evidence>
<dbReference type="Proteomes" id="UP001321481">
    <property type="component" value="Unassembled WGS sequence"/>
</dbReference>
<dbReference type="EMBL" id="JASJND010000001">
    <property type="protein sequence ID" value="MDJ1113255.1"/>
    <property type="molecule type" value="Genomic_DNA"/>
</dbReference>
<protein>
    <submittedName>
        <fullName evidence="3">SGNH/GDSL hydrolase family protein</fullName>
        <ecNumber evidence="3">3.1.-.-</ecNumber>
    </submittedName>
</protein>
<reference evidence="3 4" key="1">
    <citation type="submission" date="2023-05" db="EMBL/GenBank/DDBJ databases">
        <title>Microbacterium dauci sp.nov., Isolated from Carrot Rhizosphere Soil.</title>
        <authorList>
            <person name="Xiao Z."/>
            <person name="Zheng J."/>
        </authorList>
    </citation>
    <scope>NUCLEOTIDE SEQUENCE [LARGE SCALE GENOMIC DNA]</scope>
    <source>
        <strain evidence="3 4">LX3-4</strain>
    </source>
</reference>
<feature type="domain" description="SGNH hydrolase-type esterase" evidence="2">
    <location>
        <begin position="73"/>
        <end position="246"/>
    </location>
</feature>
<keyword evidence="4" id="KW-1185">Reference proteome</keyword>
<evidence type="ECO:0000259" key="2">
    <source>
        <dbReference type="Pfam" id="PF13472"/>
    </source>
</evidence>
<accession>A0ABT6ZAS7</accession>
<dbReference type="PANTHER" id="PTHR30383">
    <property type="entry name" value="THIOESTERASE 1/PROTEASE 1/LYSOPHOSPHOLIPASE L1"/>
    <property type="match status" value="1"/>
</dbReference>
<keyword evidence="1" id="KW-1133">Transmembrane helix</keyword>